<accession>A0A426ZBZ4</accession>
<gene>
    <name evidence="1" type="ORF">B296_00038798</name>
</gene>
<reference evidence="1 2" key="1">
    <citation type="journal article" date="2014" name="Agronomy (Basel)">
        <title>A Draft Genome Sequence for Ensete ventricosum, the Drought-Tolerant Tree Against Hunger.</title>
        <authorList>
            <person name="Harrison J."/>
            <person name="Moore K.A."/>
            <person name="Paszkiewicz K."/>
            <person name="Jones T."/>
            <person name="Grant M."/>
            <person name="Ambacheew D."/>
            <person name="Muzemil S."/>
            <person name="Studholme D.J."/>
        </authorList>
    </citation>
    <scope>NUCLEOTIDE SEQUENCE [LARGE SCALE GENOMIC DNA]</scope>
</reference>
<dbReference type="Proteomes" id="UP000287651">
    <property type="component" value="Unassembled WGS sequence"/>
</dbReference>
<evidence type="ECO:0000313" key="2">
    <source>
        <dbReference type="Proteomes" id="UP000287651"/>
    </source>
</evidence>
<sequence length="117" mass="13759">MYHLLQSSLEKTVDRYQKFMKAETYFDKHNKKEQNQEKGFACSETNSKLVEIAERFLETDFAKLNIEGLEQLENDLNDALKWTTSRKVRKLTSHNISTFSLHMKGRNISCILLITQK</sequence>
<name>A0A426ZBZ4_ENSVE</name>
<proteinExistence type="predicted"/>
<evidence type="ECO:0000313" key="1">
    <source>
        <dbReference type="EMBL" id="RRT61518.1"/>
    </source>
</evidence>
<protein>
    <submittedName>
        <fullName evidence="1">Uncharacterized protein</fullName>
    </submittedName>
</protein>
<dbReference type="EMBL" id="AMZH03007358">
    <property type="protein sequence ID" value="RRT61518.1"/>
    <property type="molecule type" value="Genomic_DNA"/>
</dbReference>
<comment type="caution">
    <text evidence="1">The sequence shown here is derived from an EMBL/GenBank/DDBJ whole genome shotgun (WGS) entry which is preliminary data.</text>
</comment>
<dbReference type="AlphaFoldDB" id="A0A426ZBZ4"/>
<organism evidence="1 2">
    <name type="scientific">Ensete ventricosum</name>
    <name type="common">Abyssinian banana</name>
    <name type="synonym">Musa ensete</name>
    <dbReference type="NCBI Taxonomy" id="4639"/>
    <lineage>
        <taxon>Eukaryota</taxon>
        <taxon>Viridiplantae</taxon>
        <taxon>Streptophyta</taxon>
        <taxon>Embryophyta</taxon>
        <taxon>Tracheophyta</taxon>
        <taxon>Spermatophyta</taxon>
        <taxon>Magnoliopsida</taxon>
        <taxon>Liliopsida</taxon>
        <taxon>Zingiberales</taxon>
        <taxon>Musaceae</taxon>
        <taxon>Ensete</taxon>
    </lineage>
</organism>